<keyword evidence="2" id="KW-1185">Reference proteome</keyword>
<evidence type="ECO:0000313" key="1">
    <source>
        <dbReference type="EMBL" id="KAK9876489.1"/>
    </source>
</evidence>
<organism evidence="1 2">
    <name type="scientific">Henosepilachna vigintioctopunctata</name>
    <dbReference type="NCBI Taxonomy" id="420089"/>
    <lineage>
        <taxon>Eukaryota</taxon>
        <taxon>Metazoa</taxon>
        <taxon>Ecdysozoa</taxon>
        <taxon>Arthropoda</taxon>
        <taxon>Hexapoda</taxon>
        <taxon>Insecta</taxon>
        <taxon>Pterygota</taxon>
        <taxon>Neoptera</taxon>
        <taxon>Endopterygota</taxon>
        <taxon>Coleoptera</taxon>
        <taxon>Polyphaga</taxon>
        <taxon>Cucujiformia</taxon>
        <taxon>Coccinelloidea</taxon>
        <taxon>Coccinellidae</taxon>
        <taxon>Epilachninae</taxon>
        <taxon>Epilachnini</taxon>
        <taxon>Henosepilachna</taxon>
    </lineage>
</organism>
<dbReference type="EMBL" id="JARQZJ010000037">
    <property type="protein sequence ID" value="KAK9876489.1"/>
    <property type="molecule type" value="Genomic_DNA"/>
</dbReference>
<gene>
    <name evidence="1" type="ORF">WA026_013865</name>
</gene>
<proteinExistence type="predicted"/>
<dbReference type="AlphaFoldDB" id="A0AAW1U759"/>
<dbReference type="PANTHER" id="PTHR12292">
    <property type="entry name" value="RWD DOMAIN-CONTAINING PROTEIN"/>
    <property type="match status" value="1"/>
</dbReference>
<dbReference type="InterPro" id="IPR040213">
    <property type="entry name" value="GIR2-like"/>
</dbReference>
<comment type="caution">
    <text evidence="1">The sequence shown here is derived from an EMBL/GenBank/DDBJ whole genome shotgun (WGS) entry which is preliminary data.</text>
</comment>
<accession>A0AAW1U759</accession>
<sequence length="72" mass="8888">MVMVFTLVSSAQEWLNVKWDNLKEERQDYITEKIMEEELDRKRFEGTKVSVETFMKWNIAFEEEIRLTKKRR</sequence>
<protein>
    <submittedName>
        <fullName evidence="1">Uncharacterized protein</fullName>
    </submittedName>
</protein>
<dbReference type="Proteomes" id="UP001431783">
    <property type="component" value="Unassembled WGS sequence"/>
</dbReference>
<reference evidence="1 2" key="1">
    <citation type="submission" date="2023-03" db="EMBL/GenBank/DDBJ databases">
        <title>Genome insight into feeding habits of ladybird beetles.</title>
        <authorList>
            <person name="Li H.-S."/>
            <person name="Huang Y.-H."/>
            <person name="Pang H."/>
        </authorList>
    </citation>
    <scope>NUCLEOTIDE SEQUENCE [LARGE SCALE GENOMIC DNA]</scope>
    <source>
        <strain evidence="1">SYSU_2023b</strain>
        <tissue evidence="1">Whole body</tissue>
    </source>
</reference>
<evidence type="ECO:0000313" key="2">
    <source>
        <dbReference type="Proteomes" id="UP001431783"/>
    </source>
</evidence>
<name>A0AAW1U759_9CUCU</name>